<keyword evidence="4" id="KW-1185">Reference proteome</keyword>
<organism evidence="3 4">
    <name type="scientific">Conidiobolus coronatus (strain ATCC 28846 / CBS 209.66 / NRRL 28638)</name>
    <name type="common">Delacroixia coronata</name>
    <dbReference type="NCBI Taxonomy" id="796925"/>
    <lineage>
        <taxon>Eukaryota</taxon>
        <taxon>Fungi</taxon>
        <taxon>Fungi incertae sedis</taxon>
        <taxon>Zoopagomycota</taxon>
        <taxon>Entomophthoromycotina</taxon>
        <taxon>Entomophthoromycetes</taxon>
        <taxon>Entomophthorales</taxon>
        <taxon>Ancylistaceae</taxon>
        <taxon>Conidiobolus</taxon>
    </lineage>
</organism>
<feature type="signal peptide" evidence="2">
    <location>
        <begin position="1"/>
        <end position="17"/>
    </location>
</feature>
<feature type="region of interest" description="Disordered" evidence="1">
    <location>
        <begin position="90"/>
        <end position="244"/>
    </location>
</feature>
<name>A0A137PCY4_CONC2</name>
<dbReference type="OrthoDB" id="10013825at2759"/>
<protein>
    <submittedName>
        <fullName evidence="3">Uncharacterized protein</fullName>
    </submittedName>
</protein>
<evidence type="ECO:0000313" key="4">
    <source>
        <dbReference type="Proteomes" id="UP000070444"/>
    </source>
</evidence>
<sequence>MKSVSFTLIAFILPTLAQPIQPSLYPNQYPKQYSNQYANQYSSPALNTAYSPAGSANDVSDRMFYFPWFWVRSYSDDDDRSNIKAAALKDQSTSNIPASEQKISLASTQPKAFQSDSRDFGVEQSPIQPNGQTDQCNLDDFYTSQSSDSTFLPSNNEQENWAIDPPKVFGVSGNQDSIDTPDIGFESAPDTDSSVQLPQPSSPDPQSNVSQQAPQIEADSPPSSFGIQGTGAGDDSFLNGPKNPVPFLRNDKKSDTCNMRSYRFLIGSNYIKKYNYFTTYQFKFNQNILPQGSRILGPNTPVTMDLRPSRLNVIYKEDPRTKQNKVVKLECY</sequence>
<feature type="compositionally biased region" description="Polar residues" evidence="1">
    <location>
        <begin position="125"/>
        <end position="159"/>
    </location>
</feature>
<reference evidence="3 4" key="1">
    <citation type="journal article" date="2015" name="Genome Biol. Evol.">
        <title>Phylogenomic analyses indicate that early fungi evolved digesting cell walls of algal ancestors of land plants.</title>
        <authorList>
            <person name="Chang Y."/>
            <person name="Wang S."/>
            <person name="Sekimoto S."/>
            <person name="Aerts A.L."/>
            <person name="Choi C."/>
            <person name="Clum A."/>
            <person name="LaButti K.M."/>
            <person name="Lindquist E.A."/>
            <person name="Yee Ngan C."/>
            <person name="Ohm R.A."/>
            <person name="Salamov A.A."/>
            <person name="Grigoriev I.V."/>
            <person name="Spatafora J.W."/>
            <person name="Berbee M.L."/>
        </authorList>
    </citation>
    <scope>NUCLEOTIDE SEQUENCE [LARGE SCALE GENOMIC DNA]</scope>
    <source>
        <strain evidence="3 4">NRRL 28638</strain>
    </source>
</reference>
<dbReference type="AlphaFoldDB" id="A0A137PCY4"/>
<dbReference type="EMBL" id="KQ964445">
    <property type="protein sequence ID" value="KXN72853.1"/>
    <property type="molecule type" value="Genomic_DNA"/>
</dbReference>
<evidence type="ECO:0000256" key="1">
    <source>
        <dbReference type="SAM" id="MobiDB-lite"/>
    </source>
</evidence>
<evidence type="ECO:0000256" key="2">
    <source>
        <dbReference type="SAM" id="SignalP"/>
    </source>
</evidence>
<feature type="compositionally biased region" description="Low complexity" evidence="1">
    <location>
        <begin position="192"/>
        <end position="212"/>
    </location>
</feature>
<feature type="chain" id="PRO_5007294694" evidence="2">
    <location>
        <begin position="18"/>
        <end position="332"/>
    </location>
</feature>
<accession>A0A137PCY4</accession>
<keyword evidence="2" id="KW-0732">Signal</keyword>
<dbReference type="Proteomes" id="UP000070444">
    <property type="component" value="Unassembled WGS sequence"/>
</dbReference>
<evidence type="ECO:0000313" key="3">
    <source>
        <dbReference type="EMBL" id="KXN72853.1"/>
    </source>
</evidence>
<feature type="compositionally biased region" description="Polar residues" evidence="1">
    <location>
        <begin position="90"/>
        <end position="115"/>
    </location>
</feature>
<proteinExistence type="predicted"/>
<gene>
    <name evidence="3" type="ORF">CONCODRAFT_68698</name>
</gene>
<dbReference type="Gene3D" id="3.30.10.10">
    <property type="entry name" value="Trypsin Inhibitor V, subunit A"/>
    <property type="match status" value="1"/>
</dbReference>